<organism evidence="2 3">
    <name type="scientific">Eucalyptus globulus</name>
    <name type="common">Tasmanian blue gum</name>
    <dbReference type="NCBI Taxonomy" id="34317"/>
    <lineage>
        <taxon>Eukaryota</taxon>
        <taxon>Viridiplantae</taxon>
        <taxon>Streptophyta</taxon>
        <taxon>Embryophyta</taxon>
        <taxon>Tracheophyta</taxon>
        <taxon>Spermatophyta</taxon>
        <taxon>Magnoliopsida</taxon>
        <taxon>eudicotyledons</taxon>
        <taxon>Gunneridae</taxon>
        <taxon>Pentapetalae</taxon>
        <taxon>rosids</taxon>
        <taxon>malvids</taxon>
        <taxon>Myrtales</taxon>
        <taxon>Myrtaceae</taxon>
        <taxon>Myrtoideae</taxon>
        <taxon>Eucalypteae</taxon>
        <taxon>Eucalyptus</taxon>
    </lineage>
</organism>
<feature type="compositionally biased region" description="Basic and acidic residues" evidence="1">
    <location>
        <begin position="18"/>
        <end position="28"/>
    </location>
</feature>
<dbReference type="EMBL" id="JBJKBG010000002">
    <property type="protein sequence ID" value="KAL3751242.1"/>
    <property type="molecule type" value="Genomic_DNA"/>
</dbReference>
<proteinExistence type="predicted"/>
<evidence type="ECO:0000313" key="2">
    <source>
        <dbReference type="EMBL" id="KAL3751242.1"/>
    </source>
</evidence>
<evidence type="ECO:0000256" key="1">
    <source>
        <dbReference type="SAM" id="MobiDB-lite"/>
    </source>
</evidence>
<sequence>MIATMNSNEEEEIEFEENEKVRVVKEDDVPAAVDEEEEEEANGEGDGCGGVDDKDDVGLSTHPSLFFFLSLPPTSTSLVATMDGALFQIWSRPSRRRRRRQIEGIGSRL</sequence>
<dbReference type="AlphaFoldDB" id="A0ABD3LIK8"/>
<feature type="compositionally biased region" description="Acidic residues" evidence="1">
    <location>
        <begin position="8"/>
        <end position="17"/>
    </location>
</feature>
<gene>
    <name evidence="2" type="ORF">ACJRO7_012118</name>
</gene>
<comment type="caution">
    <text evidence="2">The sequence shown here is derived from an EMBL/GenBank/DDBJ whole genome shotgun (WGS) entry which is preliminary data.</text>
</comment>
<dbReference type="Proteomes" id="UP001634007">
    <property type="component" value="Unassembled WGS sequence"/>
</dbReference>
<evidence type="ECO:0000313" key="3">
    <source>
        <dbReference type="Proteomes" id="UP001634007"/>
    </source>
</evidence>
<name>A0ABD3LIK8_EUCGL</name>
<keyword evidence="3" id="KW-1185">Reference proteome</keyword>
<accession>A0ABD3LIK8</accession>
<feature type="compositionally biased region" description="Acidic residues" evidence="1">
    <location>
        <begin position="33"/>
        <end position="43"/>
    </location>
</feature>
<reference evidence="2 3" key="1">
    <citation type="submission" date="2024-11" db="EMBL/GenBank/DDBJ databases">
        <title>Chromosome-level genome assembly of Eucalyptus globulus Labill. provides insights into its genome evolution.</title>
        <authorList>
            <person name="Li X."/>
        </authorList>
    </citation>
    <scope>NUCLEOTIDE SEQUENCE [LARGE SCALE GENOMIC DNA]</scope>
    <source>
        <strain evidence="2">CL2024</strain>
        <tissue evidence="2">Fresh tender leaves</tissue>
    </source>
</reference>
<protein>
    <submittedName>
        <fullName evidence="2">Uncharacterized protein</fullName>
    </submittedName>
</protein>
<feature type="region of interest" description="Disordered" evidence="1">
    <location>
        <begin position="1"/>
        <end position="55"/>
    </location>
</feature>